<reference evidence="2 3" key="1">
    <citation type="submission" date="2016-02" db="EMBL/GenBank/DDBJ databases">
        <title>Genome analysis of coral dinoflagellate symbionts highlights evolutionary adaptations to a symbiotic lifestyle.</title>
        <authorList>
            <person name="Aranda M."/>
            <person name="Li Y."/>
            <person name="Liew Y.J."/>
            <person name="Baumgarten S."/>
            <person name="Simakov O."/>
            <person name="Wilson M."/>
            <person name="Piel J."/>
            <person name="Ashoor H."/>
            <person name="Bougouffa S."/>
            <person name="Bajic V.B."/>
            <person name="Ryu T."/>
            <person name="Ravasi T."/>
            <person name="Bayer T."/>
            <person name="Micklem G."/>
            <person name="Kim H."/>
            <person name="Bhak J."/>
            <person name="Lajeunesse T.C."/>
            <person name="Voolstra C.R."/>
        </authorList>
    </citation>
    <scope>NUCLEOTIDE SEQUENCE [LARGE SCALE GENOMIC DNA]</scope>
    <source>
        <strain evidence="2 3">CCMP2467</strain>
    </source>
</reference>
<dbReference type="AlphaFoldDB" id="A0A1Q9D9L9"/>
<proteinExistence type="predicted"/>
<dbReference type="OMA" id="TLACAHN"/>
<evidence type="ECO:0000256" key="1">
    <source>
        <dbReference type="SAM" id="SignalP"/>
    </source>
</evidence>
<evidence type="ECO:0000313" key="2">
    <source>
        <dbReference type="EMBL" id="OLP91886.1"/>
    </source>
</evidence>
<dbReference type="InterPro" id="IPR011990">
    <property type="entry name" value="TPR-like_helical_dom_sf"/>
</dbReference>
<name>A0A1Q9D9L9_SYMMI</name>
<dbReference type="InterPro" id="IPR053137">
    <property type="entry name" value="NLR-like"/>
</dbReference>
<dbReference type="Proteomes" id="UP000186817">
    <property type="component" value="Unassembled WGS sequence"/>
</dbReference>
<evidence type="ECO:0000313" key="3">
    <source>
        <dbReference type="Proteomes" id="UP000186817"/>
    </source>
</evidence>
<dbReference type="Gene3D" id="1.25.40.10">
    <property type="entry name" value="Tetratricopeptide repeat domain"/>
    <property type="match status" value="1"/>
</dbReference>
<dbReference type="EMBL" id="LSRX01000645">
    <property type="protein sequence ID" value="OLP91886.1"/>
    <property type="molecule type" value="Genomic_DNA"/>
</dbReference>
<dbReference type="SUPFAM" id="SSF48452">
    <property type="entry name" value="TPR-like"/>
    <property type="match status" value="1"/>
</dbReference>
<feature type="chain" id="PRO_5013090630" evidence="1">
    <location>
        <begin position="17"/>
        <end position="86"/>
    </location>
</feature>
<keyword evidence="3" id="KW-1185">Reference proteome</keyword>
<dbReference type="PANTHER" id="PTHR46082">
    <property type="entry name" value="ATP/GTP-BINDING PROTEIN-RELATED"/>
    <property type="match status" value="1"/>
</dbReference>
<keyword evidence="1" id="KW-0732">Signal</keyword>
<sequence length="86" mass="9545">MLWLHALLRFLATSRTLLVGQETLGPDHQGTLACFNNLASLLQEQGNTEEAEALYKTSLQRCRVMLGEDHPQTLACAHNLATLQAR</sequence>
<feature type="signal peptide" evidence="1">
    <location>
        <begin position="1"/>
        <end position="16"/>
    </location>
</feature>
<dbReference type="OrthoDB" id="311289at2759"/>
<dbReference type="PANTHER" id="PTHR46082:SF6">
    <property type="entry name" value="AAA+ ATPASE DOMAIN-CONTAINING PROTEIN-RELATED"/>
    <property type="match status" value="1"/>
</dbReference>
<comment type="caution">
    <text evidence="2">The sequence shown here is derived from an EMBL/GenBank/DDBJ whole genome shotgun (WGS) entry which is preliminary data.</text>
</comment>
<protein>
    <submittedName>
        <fullName evidence="2">Kinesin light chain</fullName>
    </submittedName>
</protein>
<accession>A0A1Q9D9L9</accession>
<gene>
    <name evidence="2" type="ORF">AK812_SmicGene26368</name>
</gene>
<organism evidence="2 3">
    <name type="scientific">Symbiodinium microadriaticum</name>
    <name type="common">Dinoflagellate</name>
    <name type="synonym">Zooxanthella microadriatica</name>
    <dbReference type="NCBI Taxonomy" id="2951"/>
    <lineage>
        <taxon>Eukaryota</taxon>
        <taxon>Sar</taxon>
        <taxon>Alveolata</taxon>
        <taxon>Dinophyceae</taxon>
        <taxon>Suessiales</taxon>
        <taxon>Symbiodiniaceae</taxon>
        <taxon>Symbiodinium</taxon>
    </lineage>
</organism>
<dbReference type="Pfam" id="PF13374">
    <property type="entry name" value="TPR_10"/>
    <property type="match status" value="1"/>
</dbReference>